<organism evidence="2 3">
    <name type="scientific">Heliorestis convoluta</name>
    <dbReference type="NCBI Taxonomy" id="356322"/>
    <lineage>
        <taxon>Bacteria</taxon>
        <taxon>Bacillati</taxon>
        <taxon>Bacillota</taxon>
        <taxon>Clostridia</taxon>
        <taxon>Eubacteriales</taxon>
        <taxon>Heliobacteriaceae</taxon>
        <taxon>Heliorestis</taxon>
    </lineage>
</organism>
<proteinExistence type="predicted"/>
<dbReference type="AlphaFoldDB" id="A0A5Q2N366"/>
<keyword evidence="1" id="KW-0732">Signal</keyword>
<dbReference type="Proteomes" id="UP000366051">
    <property type="component" value="Chromosome"/>
</dbReference>
<evidence type="ECO:0000313" key="3">
    <source>
        <dbReference type="Proteomes" id="UP000366051"/>
    </source>
</evidence>
<dbReference type="KEGG" id="hcv:FTV88_2211"/>
<dbReference type="RefSeq" id="WP_153725525.1">
    <property type="nucleotide sequence ID" value="NZ_CP045875.1"/>
</dbReference>
<dbReference type="EMBL" id="CP045875">
    <property type="protein sequence ID" value="QGG48309.1"/>
    <property type="molecule type" value="Genomic_DNA"/>
</dbReference>
<feature type="signal peptide" evidence="1">
    <location>
        <begin position="1"/>
        <end position="24"/>
    </location>
</feature>
<gene>
    <name evidence="2" type="ORF">FTV88_2211</name>
</gene>
<accession>A0A5Q2N366</accession>
<protein>
    <submittedName>
        <fullName evidence="2">Uncharacterized protein</fullName>
    </submittedName>
</protein>
<keyword evidence="3" id="KW-1185">Reference proteome</keyword>
<sequence>MNKTFFTAITLFLFALVLSTKAFAVGGGEIATEEIHFEESIVATEQEKQIEQLKFNEIAIESEINEIDESEPTLLGVNTSKNLNLSLGEKWSTNFKMNNWFSDDHNAFNVKVSNVTSGKYKILIKATNGYNYESLEYSKGATVTISNAQSDVTYTVIILSTSTNNLIAKVDITSYIK</sequence>
<name>A0A5Q2N366_9FIRM</name>
<dbReference type="OrthoDB" id="9804799at2"/>
<evidence type="ECO:0000313" key="2">
    <source>
        <dbReference type="EMBL" id="QGG48309.1"/>
    </source>
</evidence>
<evidence type="ECO:0000256" key="1">
    <source>
        <dbReference type="SAM" id="SignalP"/>
    </source>
</evidence>
<reference evidence="3" key="1">
    <citation type="submission" date="2019-11" db="EMBL/GenBank/DDBJ databases">
        <title>Genome sequence of Heliorestis convoluta strain HH, an alkaliphilic and minimalistic phototrophic bacterium from a soda lake in Egypt.</title>
        <authorList>
            <person name="Dewey E.D."/>
            <person name="Stokes L.M."/>
            <person name="Burchell B.M."/>
            <person name="Shaffer K.N."/>
            <person name="Huntington A.M."/>
            <person name="Baker J.M."/>
            <person name="Nadendla S."/>
            <person name="Giglio M.G."/>
            <person name="Touchman J.W."/>
            <person name="Blankenship R.E."/>
            <person name="Madigan M.T."/>
            <person name="Sattley W.M."/>
        </authorList>
    </citation>
    <scope>NUCLEOTIDE SEQUENCE [LARGE SCALE GENOMIC DNA]</scope>
    <source>
        <strain evidence="3">HH</strain>
    </source>
</reference>
<feature type="chain" id="PRO_5024351430" evidence="1">
    <location>
        <begin position="25"/>
        <end position="177"/>
    </location>
</feature>